<evidence type="ECO:0000256" key="5">
    <source>
        <dbReference type="SAM" id="Phobius"/>
    </source>
</evidence>
<evidence type="ECO:0000256" key="3">
    <source>
        <dbReference type="ARBA" id="ARBA00022989"/>
    </source>
</evidence>
<keyword evidence="4 5" id="KW-0472">Membrane</keyword>
<proteinExistence type="predicted"/>
<sequence>MKDNGRSDHAFQIMPLLERIKAWARRLKREIITLYFVCRHPGTPWPVKALGLIVVAYALSPIDLIPDFIPVLGFLDEAILLPGLLWIGVRATPGEILAECRAKALERDAARARLPKSYLGAATVLVVWTASAYALWWWLQQ</sequence>
<evidence type="ECO:0000256" key="4">
    <source>
        <dbReference type="ARBA" id="ARBA00023136"/>
    </source>
</evidence>
<feature type="domain" description="DUF1232" evidence="6">
    <location>
        <begin position="48"/>
        <end position="82"/>
    </location>
</feature>
<name>A0ABN7YG06_9BURK</name>
<reference evidence="7 8" key="1">
    <citation type="submission" date="2021-08" db="EMBL/GenBank/DDBJ databases">
        <authorList>
            <person name="Peeters C."/>
        </authorList>
    </citation>
    <scope>NUCLEOTIDE SEQUENCE [LARGE SCALE GENOMIC DNA]</scope>
    <source>
        <strain evidence="7 8">LMG 21510</strain>
    </source>
</reference>
<organism evidence="7 8">
    <name type="scientific">Cupriavidus respiraculi</name>
    <dbReference type="NCBI Taxonomy" id="195930"/>
    <lineage>
        <taxon>Bacteria</taxon>
        <taxon>Pseudomonadati</taxon>
        <taxon>Pseudomonadota</taxon>
        <taxon>Betaproteobacteria</taxon>
        <taxon>Burkholderiales</taxon>
        <taxon>Burkholderiaceae</taxon>
        <taxon>Cupriavidus</taxon>
    </lineage>
</organism>
<comment type="subcellular location">
    <subcellularLocation>
        <location evidence="1">Endomembrane system</location>
        <topology evidence="1">Multi-pass membrane protein</topology>
    </subcellularLocation>
</comment>
<evidence type="ECO:0000256" key="2">
    <source>
        <dbReference type="ARBA" id="ARBA00022692"/>
    </source>
</evidence>
<evidence type="ECO:0000313" key="8">
    <source>
        <dbReference type="Proteomes" id="UP000721236"/>
    </source>
</evidence>
<feature type="transmembrane region" description="Helical" evidence="5">
    <location>
        <begin position="117"/>
        <end position="139"/>
    </location>
</feature>
<keyword evidence="3 5" id="KW-1133">Transmembrane helix</keyword>
<gene>
    <name evidence="7" type="ORF">LMG21510_01912</name>
</gene>
<accession>A0ABN7YG06</accession>
<dbReference type="Proteomes" id="UP000721236">
    <property type="component" value="Unassembled WGS sequence"/>
</dbReference>
<evidence type="ECO:0000256" key="1">
    <source>
        <dbReference type="ARBA" id="ARBA00004127"/>
    </source>
</evidence>
<evidence type="ECO:0000313" key="7">
    <source>
        <dbReference type="EMBL" id="CAG9172253.1"/>
    </source>
</evidence>
<evidence type="ECO:0000259" key="6">
    <source>
        <dbReference type="Pfam" id="PF06803"/>
    </source>
</evidence>
<dbReference type="EMBL" id="CAJZAH010000002">
    <property type="protein sequence ID" value="CAG9172253.1"/>
    <property type="molecule type" value="Genomic_DNA"/>
</dbReference>
<dbReference type="Pfam" id="PF06803">
    <property type="entry name" value="DUF1232"/>
    <property type="match status" value="1"/>
</dbReference>
<dbReference type="InterPro" id="IPR010652">
    <property type="entry name" value="DUF1232"/>
</dbReference>
<comment type="caution">
    <text evidence="7">The sequence shown here is derived from an EMBL/GenBank/DDBJ whole genome shotgun (WGS) entry which is preliminary data.</text>
</comment>
<protein>
    <recommendedName>
        <fullName evidence="6">DUF1232 domain-containing protein</fullName>
    </recommendedName>
</protein>
<keyword evidence="2 5" id="KW-0812">Transmembrane</keyword>
<keyword evidence="8" id="KW-1185">Reference proteome</keyword>